<feature type="coiled-coil region" evidence="5">
    <location>
        <begin position="46"/>
        <end position="112"/>
    </location>
</feature>
<dbReference type="GO" id="GO:0005484">
    <property type="term" value="F:SNAP receptor activity"/>
    <property type="evidence" value="ECO:0007669"/>
    <property type="project" value="TreeGrafter"/>
</dbReference>
<keyword evidence="9" id="KW-1185">Reference proteome</keyword>
<dbReference type="Gene3D" id="1.20.5.110">
    <property type="match status" value="2"/>
</dbReference>
<keyword evidence="4 5" id="KW-0175">Coiled coil</keyword>
<dbReference type="CDD" id="cd15856">
    <property type="entry name" value="SNARE_SNAP29C"/>
    <property type="match status" value="1"/>
</dbReference>
<dbReference type="SMART" id="SM00397">
    <property type="entry name" value="t_SNARE"/>
    <property type="match status" value="2"/>
</dbReference>
<evidence type="ECO:0000256" key="6">
    <source>
        <dbReference type="SAM" id="MobiDB-lite"/>
    </source>
</evidence>
<keyword evidence="2" id="KW-0813">Transport</keyword>
<gene>
    <name evidence="8" type="primary">100122790</name>
</gene>
<dbReference type="InParanoid" id="A0A7M7G8I2"/>
<dbReference type="AlphaFoldDB" id="A0A7M7G8I2"/>
<dbReference type="FunCoup" id="A0A7M7G8I2">
    <property type="interactions" value="846"/>
</dbReference>
<dbReference type="SMR" id="A0A7M7G8I2"/>
<dbReference type="GO" id="GO:0005886">
    <property type="term" value="C:plasma membrane"/>
    <property type="evidence" value="ECO:0007669"/>
    <property type="project" value="TreeGrafter"/>
</dbReference>
<organism evidence="8 9">
    <name type="scientific">Nasonia vitripennis</name>
    <name type="common">Parasitic wasp</name>
    <dbReference type="NCBI Taxonomy" id="7425"/>
    <lineage>
        <taxon>Eukaryota</taxon>
        <taxon>Metazoa</taxon>
        <taxon>Ecdysozoa</taxon>
        <taxon>Arthropoda</taxon>
        <taxon>Hexapoda</taxon>
        <taxon>Insecta</taxon>
        <taxon>Pterygota</taxon>
        <taxon>Neoptera</taxon>
        <taxon>Endopterygota</taxon>
        <taxon>Hymenoptera</taxon>
        <taxon>Apocrita</taxon>
        <taxon>Proctotrupomorpha</taxon>
        <taxon>Chalcidoidea</taxon>
        <taxon>Pteromalidae</taxon>
        <taxon>Pteromalinae</taxon>
        <taxon>Nasonia</taxon>
    </lineage>
</organism>
<dbReference type="PANTHER" id="PTHR19305">
    <property type="entry name" value="SYNAPTOSOMAL ASSOCIATED PROTEIN"/>
    <property type="match status" value="1"/>
</dbReference>
<evidence type="ECO:0000313" key="9">
    <source>
        <dbReference type="Proteomes" id="UP000002358"/>
    </source>
</evidence>
<evidence type="ECO:0000256" key="1">
    <source>
        <dbReference type="ARBA" id="ARBA00009480"/>
    </source>
</evidence>
<dbReference type="OrthoDB" id="18679at2759"/>
<keyword evidence="3" id="KW-0653">Protein transport</keyword>
<proteinExistence type="inferred from homology"/>
<dbReference type="InterPro" id="IPR000727">
    <property type="entry name" value="T_SNARE_dom"/>
</dbReference>
<feature type="domain" description="T-SNARE coiled-coil homology" evidence="7">
    <location>
        <begin position="61"/>
        <end position="123"/>
    </location>
</feature>
<protein>
    <recommendedName>
        <fullName evidence="7">t-SNARE coiled-coil homology domain-containing protein</fullName>
    </recommendedName>
</protein>
<feature type="domain" description="T-SNARE coiled-coil homology" evidence="7">
    <location>
        <begin position="218"/>
        <end position="272"/>
    </location>
</feature>
<dbReference type="FunFam" id="1.20.5.110:FF:000041">
    <property type="entry name" value="Synaptosomal-associated protein 29"/>
    <property type="match status" value="1"/>
</dbReference>
<dbReference type="OMA" id="NLDEMCD"/>
<feature type="coiled-coil region" evidence="5">
    <location>
        <begin position="248"/>
        <end position="275"/>
    </location>
</feature>
<dbReference type="GO" id="GO:0019905">
    <property type="term" value="F:syntaxin binding"/>
    <property type="evidence" value="ECO:0007669"/>
    <property type="project" value="TreeGrafter"/>
</dbReference>
<dbReference type="Pfam" id="PF12352">
    <property type="entry name" value="V-SNARE_C"/>
    <property type="match status" value="1"/>
</dbReference>
<dbReference type="GO" id="GO:0031201">
    <property type="term" value="C:SNARE complex"/>
    <property type="evidence" value="ECO:0007669"/>
    <property type="project" value="TreeGrafter"/>
</dbReference>
<dbReference type="EnsemblMetazoa" id="XM_001606343">
    <property type="protein sequence ID" value="XP_001606393"/>
    <property type="gene ID" value="LOC100122790"/>
</dbReference>
<reference evidence="8" key="1">
    <citation type="submission" date="2021-01" db="UniProtKB">
        <authorList>
            <consortium name="EnsemblMetazoa"/>
        </authorList>
    </citation>
    <scope>IDENTIFICATION</scope>
</reference>
<dbReference type="GO" id="GO:0016082">
    <property type="term" value="P:synaptic vesicle priming"/>
    <property type="evidence" value="ECO:0007669"/>
    <property type="project" value="TreeGrafter"/>
</dbReference>
<evidence type="ECO:0000256" key="5">
    <source>
        <dbReference type="SAM" id="Coils"/>
    </source>
</evidence>
<dbReference type="CDD" id="cd15887">
    <property type="entry name" value="SNARE_SNAP29N"/>
    <property type="match status" value="1"/>
</dbReference>
<dbReference type="SUPFAM" id="SSF58038">
    <property type="entry name" value="SNARE fusion complex"/>
    <property type="match status" value="2"/>
</dbReference>
<dbReference type="PROSITE" id="PS50192">
    <property type="entry name" value="T_SNARE"/>
    <property type="match status" value="2"/>
</dbReference>
<dbReference type="GO" id="GO:0098793">
    <property type="term" value="C:presynapse"/>
    <property type="evidence" value="ECO:0007669"/>
    <property type="project" value="GOC"/>
</dbReference>
<comment type="similarity">
    <text evidence="1">Belongs to the SNAP-25 family.</text>
</comment>
<name>A0A7M7G8I2_NASVI</name>
<evidence type="ECO:0000256" key="4">
    <source>
        <dbReference type="ARBA" id="ARBA00023054"/>
    </source>
</evidence>
<accession>A0A7M7G8I2</accession>
<evidence type="ECO:0000313" key="8">
    <source>
        <dbReference type="EnsemblMetazoa" id="XP_001606393"/>
    </source>
</evidence>
<dbReference type="GO" id="GO:0031629">
    <property type="term" value="P:synaptic vesicle fusion to presynaptic active zone membrane"/>
    <property type="evidence" value="ECO:0007669"/>
    <property type="project" value="TreeGrafter"/>
</dbReference>
<dbReference type="GO" id="GO:0015031">
    <property type="term" value="P:protein transport"/>
    <property type="evidence" value="ECO:0007669"/>
    <property type="project" value="UniProtKB-KW"/>
</dbReference>
<dbReference type="PANTHER" id="PTHR19305:SF9">
    <property type="entry name" value="SYNAPTOSOMAL-ASSOCIATED PROTEIN 29"/>
    <property type="match status" value="1"/>
</dbReference>
<feature type="compositionally biased region" description="Basic and acidic residues" evidence="6">
    <location>
        <begin position="182"/>
        <end position="191"/>
    </location>
</feature>
<dbReference type="KEGG" id="nvi:100122790"/>
<evidence type="ECO:0000259" key="7">
    <source>
        <dbReference type="PROSITE" id="PS50192"/>
    </source>
</evidence>
<feature type="compositionally biased region" description="Low complexity" evidence="6">
    <location>
        <begin position="153"/>
        <end position="171"/>
    </location>
</feature>
<evidence type="ECO:0000256" key="2">
    <source>
        <dbReference type="ARBA" id="ARBA00022448"/>
    </source>
</evidence>
<dbReference type="Proteomes" id="UP000002358">
    <property type="component" value="Chromosome 3"/>
</dbReference>
<sequence>MAGHNYLSDPKNPFFSLEDDVDDDTFLRSAPPRCPTTSNNHYQNYDNTLEKKHQELLQRKKEIEERTIKSSQRSISVLRDTEEVGTATAEELIRQREQLERTDRRLDDINSTLRFSQKHIQGIKSVFGGLKNYFSGSKSMDVPPGSSAGGIKTPESAMSPTSPTSPISNSSLADKLNSSVENARRNSEHPSFRLRGMTEEEEDFRPDPTKNIAAVLEKNLDEMSGSIARLKGLAIGLSEEIETQNDLIDNITDKAEKADITLQRQNKDIRNLLKK</sequence>
<evidence type="ECO:0000256" key="3">
    <source>
        <dbReference type="ARBA" id="ARBA00022927"/>
    </source>
</evidence>
<feature type="region of interest" description="Disordered" evidence="6">
    <location>
        <begin position="140"/>
        <end position="208"/>
    </location>
</feature>